<keyword evidence="2" id="KW-0732">Signal</keyword>
<feature type="domain" description="Transglutaminase-like" evidence="3">
    <location>
        <begin position="289"/>
        <end position="359"/>
    </location>
</feature>
<sequence length="385" mass="40848">MRKGRLFGVALLILYLFAGCASASPDAGGHVEAIQLPQPQQASSSSSPSSAAQSESLSREIAEPSEPEAAAASSLPGPEPESLTRETAEPSEPEAALACLAGVQEASSNQGGAAQVLTPTAPGDKTFSDPGVSIDYSNAEQGYVMVQYSGSNPKVKLQMSGSNQTLYTYTLRKGQFDAFPLTSGNGTYTLKIYENVSGSQYALLASHSFEVQLRSALSPYLYPNQYVSFTSSSAAVAKGAQLAEGAKDNLEVVQRVYNFVTENVVYDDGKAQSAAAGSLTGYLPNVDDTLRSGKGICFDYAALMTAMLRSQGIPTRLEVGYVTGGIYHAWISIYLQNEGWVNGIIHFNGKKWTLMDPTFAANSGGSEEVKQFIGNGSNYSTKFVY</sequence>
<dbReference type="SUPFAM" id="SSF54001">
    <property type="entry name" value="Cysteine proteinases"/>
    <property type="match status" value="1"/>
</dbReference>
<reference evidence="4 5" key="1">
    <citation type="submission" date="2019-03" db="EMBL/GenBank/DDBJ databases">
        <title>Genomic Encyclopedia of Type Strains, Phase IV (KMG-IV): sequencing the most valuable type-strain genomes for metagenomic binning, comparative biology and taxonomic classification.</title>
        <authorList>
            <person name="Goeker M."/>
        </authorList>
    </citation>
    <scope>NUCLEOTIDE SEQUENCE [LARGE SCALE GENOMIC DNA]</scope>
    <source>
        <strain evidence="4 5">DSM 100433</strain>
    </source>
</reference>
<evidence type="ECO:0000313" key="5">
    <source>
        <dbReference type="Proteomes" id="UP000294682"/>
    </source>
</evidence>
<dbReference type="Gene3D" id="3.10.620.30">
    <property type="match status" value="1"/>
</dbReference>
<dbReference type="Pfam" id="PF01841">
    <property type="entry name" value="Transglut_core"/>
    <property type="match status" value="1"/>
</dbReference>
<evidence type="ECO:0000259" key="3">
    <source>
        <dbReference type="SMART" id="SM00460"/>
    </source>
</evidence>
<name>A0A9X8UKL8_9FIRM</name>
<dbReference type="RefSeq" id="WP_132083942.1">
    <property type="nucleotide sequence ID" value="NZ_SLUK01000002.1"/>
</dbReference>
<dbReference type="Proteomes" id="UP000294682">
    <property type="component" value="Unassembled WGS sequence"/>
</dbReference>
<dbReference type="EMBL" id="SLUK01000002">
    <property type="protein sequence ID" value="TCL44507.1"/>
    <property type="molecule type" value="Genomic_DNA"/>
</dbReference>
<feature type="compositionally biased region" description="Low complexity" evidence="1">
    <location>
        <begin position="36"/>
        <end position="56"/>
    </location>
</feature>
<evidence type="ECO:0000256" key="2">
    <source>
        <dbReference type="SAM" id="SignalP"/>
    </source>
</evidence>
<feature type="signal peptide" evidence="2">
    <location>
        <begin position="1"/>
        <end position="23"/>
    </location>
</feature>
<keyword evidence="5" id="KW-1185">Reference proteome</keyword>
<dbReference type="PROSITE" id="PS51257">
    <property type="entry name" value="PROKAR_LIPOPROTEIN"/>
    <property type="match status" value="1"/>
</dbReference>
<protein>
    <submittedName>
        <fullName evidence="4">Transglutaminase superfamily protein</fullName>
    </submittedName>
</protein>
<dbReference type="SMART" id="SM00460">
    <property type="entry name" value="TGc"/>
    <property type="match status" value="1"/>
</dbReference>
<feature type="chain" id="PRO_5040782895" evidence="2">
    <location>
        <begin position="24"/>
        <end position="385"/>
    </location>
</feature>
<dbReference type="AlphaFoldDB" id="A0A9X8UKL8"/>
<gene>
    <name evidence="4" type="ORF">EDD78_102126</name>
</gene>
<dbReference type="InterPro" id="IPR002931">
    <property type="entry name" value="Transglutaminase-like"/>
</dbReference>
<feature type="region of interest" description="Disordered" evidence="1">
    <location>
        <begin position="36"/>
        <end position="94"/>
    </location>
</feature>
<organism evidence="4 5">
    <name type="scientific">Harryflintia acetispora</name>
    <dbReference type="NCBI Taxonomy" id="1849041"/>
    <lineage>
        <taxon>Bacteria</taxon>
        <taxon>Bacillati</taxon>
        <taxon>Bacillota</taxon>
        <taxon>Clostridia</taxon>
        <taxon>Eubacteriales</taxon>
        <taxon>Oscillospiraceae</taxon>
        <taxon>Harryflintia</taxon>
    </lineage>
</organism>
<proteinExistence type="predicted"/>
<dbReference type="InterPro" id="IPR038765">
    <property type="entry name" value="Papain-like_cys_pep_sf"/>
</dbReference>
<dbReference type="PANTHER" id="PTHR33490">
    <property type="entry name" value="BLR5614 PROTEIN-RELATED"/>
    <property type="match status" value="1"/>
</dbReference>
<evidence type="ECO:0000313" key="4">
    <source>
        <dbReference type="EMBL" id="TCL44507.1"/>
    </source>
</evidence>
<feature type="compositionally biased region" description="Low complexity" evidence="1">
    <location>
        <begin position="67"/>
        <end position="76"/>
    </location>
</feature>
<dbReference type="PANTHER" id="PTHR33490:SF6">
    <property type="entry name" value="SLL1049 PROTEIN"/>
    <property type="match status" value="1"/>
</dbReference>
<comment type="caution">
    <text evidence="4">The sequence shown here is derived from an EMBL/GenBank/DDBJ whole genome shotgun (WGS) entry which is preliminary data.</text>
</comment>
<evidence type="ECO:0000256" key="1">
    <source>
        <dbReference type="SAM" id="MobiDB-lite"/>
    </source>
</evidence>
<accession>A0A9X8UKL8</accession>